<dbReference type="InterPro" id="IPR005828">
    <property type="entry name" value="MFS_sugar_transport-like"/>
</dbReference>
<evidence type="ECO:0000256" key="5">
    <source>
        <dbReference type="ARBA" id="ARBA00044504"/>
    </source>
</evidence>
<protein>
    <submittedName>
        <fullName evidence="7">Uncharacterized protein</fullName>
    </submittedName>
</protein>
<name>A0A9J5YFB2_SOLCO</name>
<evidence type="ECO:0000256" key="4">
    <source>
        <dbReference type="ARBA" id="ARBA00023136"/>
    </source>
</evidence>
<feature type="transmembrane region" description="Helical" evidence="6">
    <location>
        <begin position="42"/>
        <end position="72"/>
    </location>
</feature>
<dbReference type="OrthoDB" id="1328836at2759"/>
<comment type="subcellular location">
    <subcellularLocation>
        <location evidence="1">Membrane</location>
    </subcellularLocation>
</comment>
<dbReference type="AlphaFoldDB" id="A0A9J5YFB2"/>
<dbReference type="EMBL" id="JACXVP010000006">
    <property type="protein sequence ID" value="KAG5599427.1"/>
    <property type="molecule type" value="Genomic_DNA"/>
</dbReference>
<gene>
    <name evidence="7" type="ORF">H5410_030797</name>
</gene>
<feature type="transmembrane region" description="Helical" evidence="6">
    <location>
        <begin position="92"/>
        <end position="111"/>
    </location>
</feature>
<evidence type="ECO:0000313" key="7">
    <source>
        <dbReference type="EMBL" id="KAG5599427.1"/>
    </source>
</evidence>
<dbReference type="GO" id="GO:0022857">
    <property type="term" value="F:transmembrane transporter activity"/>
    <property type="evidence" value="ECO:0007669"/>
    <property type="project" value="InterPro"/>
</dbReference>
<dbReference type="InterPro" id="IPR036259">
    <property type="entry name" value="MFS_trans_sf"/>
</dbReference>
<reference evidence="7 8" key="1">
    <citation type="submission" date="2020-09" db="EMBL/GenBank/DDBJ databases">
        <title>De no assembly of potato wild relative species, Solanum commersonii.</title>
        <authorList>
            <person name="Cho K."/>
        </authorList>
    </citation>
    <scope>NUCLEOTIDE SEQUENCE [LARGE SCALE GENOMIC DNA]</scope>
    <source>
        <strain evidence="7">LZ3.2</strain>
        <tissue evidence="7">Leaf</tissue>
    </source>
</reference>
<dbReference type="GO" id="GO:0016020">
    <property type="term" value="C:membrane"/>
    <property type="evidence" value="ECO:0007669"/>
    <property type="project" value="UniProtKB-SubCell"/>
</dbReference>
<keyword evidence="2 6" id="KW-0812">Transmembrane</keyword>
<evidence type="ECO:0000256" key="1">
    <source>
        <dbReference type="ARBA" id="ARBA00004370"/>
    </source>
</evidence>
<keyword evidence="4 6" id="KW-0472">Membrane</keyword>
<accession>A0A9J5YFB2</accession>
<feature type="transmembrane region" description="Helical" evidence="6">
    <location>
        <begin position="6"/>
        <end position="30"/>
    </location>
</feature>
<sequence>MANSFCAYLIICLMLFTFIVLVHSISKDLLMHLSNVGERIQYLLFGLSFSLFEMPFVAWFPNELMALVIFVICRQLNVGEMKDWISLTFRNYVFQCSSHFSVLVILCLFLNETPRFLIEKRRMNNAKVSLRRIRRSGVEAKLQDLATSIERREESALNGPRDWMKASYPERTKLLGISLKMNACSFMSLIMNSKIKCIICKMKI</sequence>
<evidence type="ECO:0000256" key="2">
    <source>
        <dbReference type="ARBA" id="ARBA00022692"/>
    </source>
</evidence>
<keyword evidence="3 6" id="KW-1133">Transmembrane helix</keyword>
<dbReference type="Pfam" id="PF00083">
    <property type="entry name" value="Sugar_tr"/>
    <property type="match status" value="1"/>
</dbReference>
<comment type="similarity">
    <text evidence="5">Belongs to the major facilitator superfamily. Phosphate:H(+) symporter (TC 2.A.1.9) family.</text>
</comment>
<comment type="caution">
    <text evidence="7">The sequence shown here is derived from an EMBL/GenBank/DDBJ whole genome shotgun (WGS) entry which is preliminary data.</text>
</comment>
<evidence type="ECO:0000313" key="8">
    <source>
        <dbReference type="Proteomes" id="UP000824120"/>
    </source>
</evidence>
<dbReference type="Proteomes" id="UP000824120">
    <property type="component" value="Chromosome 6"/>
</dbReference>
<keyword evidence="8" id="KW-1185">Reference proteome</keyword>
<proteinExistence type="inferred from homology"/>
<organism evidence="7 8">
    <name type="scientific">Solanum commersonii</name>
    <name type="common">Commerson's wild potato</name>
    <name type="synonym">Commerson's nightshade</name>
    <dbReference type="NCBI Taxonomy" id="4109"/>
    <lineage>
        <taxon>Eukaryota</taxon>
        <taxon>Viridiplantae</taxon>
        <taxon>Streptophyta</taxon>
        <taxon>Embryophyta</taxon>
        <taxon>Tracheophyta</taxon>
        <taxon>Spermatophyta</taxon>
        <taxon>Magnoliopsida</taxon>
        <taxon>eudicotyledons</taxon>
        <taxon>Gunneridae</taxon>
        <taxon>Pentapetalae</taxon>
        <taxon>asterids</taxon>
        <taxon>lamiids</taxon>
        <taxon>Solanales</taxon>
        <taxon>Solanaceae</taxon>
        <taxon>Solanoideae</taxon>
        <taxon>Solaneae</taxon>
        <taxon>Solanum</taxon>
    </lineage>
</organism>
<evidence type="ECO:0000256" key="6">
    <source>
        <dbReference type="SAM" id="Phobius"/>
    </source>
</evidence>
<evidence type="ECO:0000256" key="3">
    <source>
        <dbReference type="ARBA" id="ARBA00022989"/>
    </source>
</evidence>
<dbReference type="Gene3D" id="1.20.1250.20">
    <property type="entry name" value="MFS general substrate transporter like domains"/>
    <property type="match status" value="1"/>
</dbReference>